<dbReference type="InterPro" id="IPR037171">
    <property type="entry name" value="NagB/RpiA_transferase-like"/>
</dbReference>
<dbReference type="InterPro" id="IPR051054">
    <property type="entry name" value="SorC_transcr_regulators"/>
</dbReference>
<evidence type="ECO:0000313" key="6">
    <source>
        <dbReference type="EMBL" id="KXF75764.1"/>
    </source>
</evidence>
<dbReference type="RefSeq" id="WP_068883990.1">
    <property type="nucleotide sequence ID" value="NZ_LNTU01000037.1"/>
</dbReference>
<evidence type="ECO:0000256" key="2">
    <source>
        <dbReference type="ARBA" id="ARBA00023015"/>
    </source>
</evidence>
<feature type="domain" description="Sugar-binding" evidence="5">
    <location>
        <begin position="58"/>
        <end position="311"/>
    </location>
</feature>
<dbReference type="Pfam" id="PF04198">
    <property type="entry name" value="Sugar-bind"/>
    <property type="match status" value="1"/>
</dbReference>
<evidence type="ECO:0000256" key="1">
    <source>
        <dbReference type="ARBA" id="ARBA00010466"/>
    </source>
</evidence>
<sequence>MSAYESSLAVRAAWLHYVGGLTQSAVAKRLGIPSVKAHRLIARAVAEGVVKVSIEGEIAECANLEMELCTRFGLNYCEVAPEIDGDDGLALTTLSHVGGRFLRREIETGESKVIGFGHGRTLSAAVRQMPRISASGKTFVSLLGGLTRNYAANPHDVMHRLAEKTGTQAYVMPVPFFANSEEDRDVFLAQRGVREIFQLASSADLKIVGIGSVDADAHLFKSGMLERQEVEEIAALGGVGELLGHFFDSRGRILQTSVTARTLAAPLSDAAEDRLVAIAGGPMKTAAISAVLHSNKLHGLITDEATAKALLGRQENAREKSKEIT</sequence>
<dbReference type="GO" id="GO:0030246">
    <property type="term" value="F:carbohydrate binding"/>
    <property type="evidence" value="ECO:0007669"/>
    <property type="project" value="InterPro"/>
</dbReference>
<dbReference type="InterPro" id="IPR007324">
    <property type="entry name" value="Sugar-bd_dom_put"/>
</dbReference>
<keyword evidence="2" id="KW-0805">Transcription regulation</keyword>
<dbReference type="SUPFAM" id="SSF100950">
    <property type="entry name" value="NagB/RpiA/CoA transferase-like"/>
    <property type="match status" value="1"/>
</dbReference>
<protein>
    <submittedName>
        <fullName evidence="6">DNA-binding transcriptional regulator</fullName>
    </submittedName>
</protein>
<dbReference type="GO" id="GO:0003677">
    <property type="term" value="F:DNA binding"/>
    <property type="evidence" value="ECO:0007669"/>
    <property type="project" value="UniProtKB-KW"/>
</dbReference>
<keyword evidence="4" id="KW-0804">Transcription</keyword>
<name>A0A135HRF8_9HYPH</name>
<accession>A0A135HRF8</accession>
<evidence type="ECO:0000313" key="7">
    <source>
        <dbReference type="Proteomes" id="UP000070107"/>
    </source>
</evidence>
<dbReference type="PANTHER" id="PTHR34294">
    <property type="entry name" value="TRANSCRIPTIONAL REGULATOR-RELATED"/>
    <property type="match status" value="1"/>
</dbReference>
<comment type="similarity">
    <text evidence="1">Belongs to the SorC transcriptional regulatory family.</text>
</comment>
<dbReference type="EMBL" id="LNTU01000037">
    <property type="protein sequence ID" value="KXF75764.1"/>
    <property type="molecule type" value="Genomic_DNA"/>
</dbReference>
<proteinExistence type="inferred from homology"/>
<keyword evidence="3 6" id="KW-0238">DNA-binding</keyword>
<evidence type="ECO:0000259" key="5">
    <source>
        <dbReference type="Pfam" id="PF04198"/>
    </source>
</evidence>
<dbReference type="InterPro" id="IPR036388">
    <property type="entry name" value="WH-like_DNA-bd_sf"/>
</dbReference>
<dbReference type="PANTHER" id="PTHR34294:SF1">
    <property type="entry name" value="TRANSCRIPTIONAL REGULATOR LSRR"/>
    <property type="match status" value="1"/>
</dbReference>
<dbReference type="Gene3D" id="1.10.10.10">
    <property type="entry name" value="Winged helix-like DNA-binding domain superfamily/Winged helix DNA-binding domain"/>
    <property type="match status" value="1"/>
</dbReference>
<keyword evidence="7" id="KW-1185">Reference proteome</keyword>
<reference evidence="6 7" key="1">
    <citation type="submission" date="2015-11" db="EMBL/GenBank/DDBJ databases">
        <title>Draft genome sequence of Paramesorhizobium deserti A-3-E, a strain highly resistant to diverse beta-lactam antibiotics.</title>
        <authorList>
            <person name="Lv R."/>
            <person name="Yang X."/>
            <person name="Fang N."/>
            <person name="Guo J."/>
            <person name="Luo X."/>
            <person name="Peng F."/>
            <person name="Yang R."/>
            <person name="Cui Y."/>
            <person name="Fang C."/>
            <person name="Song Y."/>
        </authorList>
    </citation>
    <scope>NUCLEOTIDE SEQUENCE [LARGE SCALE GENOMIC DNA]</scope>
    <source>
        <strain evidence="6 7">A-3-E</strain>
    </source>
</reference>
<dbReference type="Gene3D" id="3.40.50.1360">
    <property type="match status" value="1"/>
</dbReference>
<dbReference type="STRING" id="1494590.ATN84_17495"/>
<comment type="caution">
    <text evidence="6">The sequence shown here is derived from an EMBL/GenBank/DDBJ whole genome shotgun (WGS) entry which is preliminary data.</text>
</comment>
<gene>
    <name evidence="6" type="ORF">ATN84_17495</name>
</gene>
<evidence type="ECO:0000256" key="3">
    <source>
        <dbReference type="ARBA" id="ARBA00023125"/>
    </source>
</evidence>
<dbReference type="OrthoDB" id="7065657at2"/>
<evidence type="ECO:0000256" key="4">
    <source>
        <dbReference type="ARBA" id="ARBA00023163"/>
    </source>
</evidence>
<dbReference type="Proteomes" id="UP000070107">
    <property type="component" value="Unassembled WGS sequence"/>
</dbReference>
<dbReference type="AlphaFoldDB" id="A0A135HRF8"/>
<organism evidence="6 7">
    <name type="scientific">Paramesorhizobium deserti</name>
    <dbReference type="NCBI Taxonomy" id="1494590"/>
    <lineage>
        <taxon>Bacteria</taxon>
        <taxon>Pseudomonadati</taxon>
        <taxon>Pseudomonadota</taxon>
        <taxon>Alphaproteobacteria</taxon>
        <taxon>Hyphomicrobiales</taxon>
        <taxon>Phyllobacteriaceae</taxon>
        <taxon>Paramesorhizobium</taxon>
    </lineage>
</organism>